<dbReference type="Proteomes" id="UP000823941">
    <property type="component" value="Chromosome 2"/>
</dbReference>
<proteinExistence type="predicted"/>
<sequence>MYHSYFFKNELIIVCFKTLYVYNNIHDNFLTILLKGLYSIKRSLIIKQYAVVFSGKYSEHSISIRTSTGPVFKLSFCLEQSIINNGALSLKFIRLSSGSAGML</sequence>
<accession>A0ABQ7R614</accession>
<name>A0ABQ7R614_PLUXY</name>
<comment type="caution">
    <text evidence="1">The sequence shown here is derived from an EMBL/GenBank/DDBJ whole genome shotgun (WGS) entry which is preliminary data.</text>
</comment>
<evidence type="ECO:0000313" key="1">
    <source>
        <dbReference type="EMBL" id="KAG7312739.1"/>
    </source>
</evidence>
<keyword evidence="2" id="KW-1185">Reference proteome</keyword>
<gene>
    <name evidence="1" type="ORF">JYU34_001111</name>
</gene>
<evidence type="ECO:0000313" key="2">
    <source>
        <dbReference type="Proteomes" id="UP000823941"/>
    </source>
</evidence>
<reference evidence="1 2" key="1">
    <citation type="submission" date="2021-06" db="EMBL/GenBank/DDBJ databases">
        <title>A haploid diamondback moth (Plutella xylostella L.) genome assembly resolves 31 chromosomes and identifies a diamide resistance mutation.</title>
        <authorList>
            <person name="Ward C.M."/>
            <person name="Perry K.D."/>
            <person name="Baker G."/>
            <person name="Powis K."/>
            <person name="Heckel D.G."/>
            <person name="Baxter S.W."/>
        </authorList>
    </citation>
    <scope>NUCLEOTIDE SEQUENCE [LARGE SCALE GENOMIC DNA]</scope>
    <source>
        <strain evidence="1 2">LV</strain>
        <tissue evidence="1">Single pupa</tissue>
    </source>
</reference>
<dbReference type="EMBL" id="JAHIBW010000002">
    <property type="protein sequence ID" value="KAG7312739.1"/>
    <property type="molecule type" value="Genomic_DNA"/>
</dbReference>
<organism evidence="1 2">
    <name type="scientific">Plutella xylostella</name>
    <name type="common">Diamondback moth</name>
    <name type="synonym">Plutella maculipennis</name>
    <dbReference type="NCBI Taxonomy" id="51655"/>
    <lineage>
        <taxon>Eukaryota</taxon>
        <taxon>Metazoa</taxon>
        <taxon>Ecdysozoa</taxon>
        <taxon>Arthropoda</taxon>
        <taxon>Hexapoda</taxon>
        <taxon>Insecta</taxon>
        <taxon>Pterygota</taxon>
        <taxon>Neoptera</taxon>
        <taxon>Endopterygota</taxon>
        <taxon>Lepidoptera</taxon>
        <taxon>Glossata</taxon>
        <taxon>Ditrysia</taxon>
        <taxon>Yponomeutoidea</taxon>
        <taxon>Plutellidae</taxon>
        <taxon>Plutella</taxon>
    </lineage>
</organism>
<protein>
    <submittedName>
        <fullName evidence="1">Uncharacterized protein</fullName>
    </submittedName>
</protein>